<comment type="caution">
    <text evidence="1">The sequence shown here is derived from an EMBL/GenBank/DDBJ whole genome shotgun (WGS) entry which is preliminary data.</text>
</comment>
<accession>A0ABS4L1A0</accession>
<organism evidence="1 2">
    <name type="scientific">Streptomyces avidinii</name>
    <dbReference type="NCBI Taxonomy" id="1895"/>
    <lineage>
        <taxon>Bacteria</taxon>
        <taxon>Bacillati</taxon>
        <taxon>Actinomycetota</taxon>
        <taxon>Actinomycetes</taxon>
        <taxon>Kitasatosporales</taxon>
        <taxon>Streptomycetaceae</taxon>
        <taxon>Streptomyces</taxon>
    </lineage>
</organism>
<reference evidence="1 2" key="1">
    <citation type="submission" date="2021-03" db="EMBL/GenBank/DDBJ databases">
        <title>Genomic Encyclopedia of Type Strains, Phase IV (KMG-IV): sequencing the most valuable type-strain genomes for metagenomic binning, comparative biology and taxonomic classification.</title>
        <authorList>
            <person name="Goeker M."/>
        </authorList>
    </citation>
    <scope>NUCLEOTIDE SEQUENCE [LARGE SCALE GENOMIC DNA]</scope>
    <source>
        <strain evidence="1 2">DSM 40526</strain>
    </source>
</reference>
<keyword evidence="2" id="KW-1185">Reference proteome</keyword>
<evidence type="ECO:0000313" key="2">
    <source>
        <dbReference type="Proteomes" id="UP001519310"/>
    </source>
</evidence>
<dbReference type="EMBL" id="JAGGLQ010000002">
    <property type="protein sequence ID" value="MBP2036053.1"/>
    <property type="molecule type" value="Genomic_DNA"/>
</dbReference>
<name>A0ABS4L1A0_STRAV</name>
<dbReference type="RefSeq" id="WP_189967536.1">
    <property type="nucleotide sequence ID" value="NZ_BMVL01000004.1"/>
</dbReference>
<proteinExistence type="predicted"/>
<gene>
    <name evidence="1" type="ORF">J2Z77_001840</name>
</gene>
<protein>
    <submittedName>
        <fullName evidence="1">Uncharacterized protein</fullName>
    </submittedName>
</protein>
<dbReference type="Proteomes" id="UP001519310">
    <property type="component" value="Unassembled WGS sequence"/>
</dbReference>
<sequence>MTTQEQEQEAVHAAMVAAGADRRAGGQPCTFSALLDGWGHEVAGVEEGYAWCLAEFDSDIWCRTALARVWPLLPPRVRSARQPRLHELDERFRAATIEWPGRGDEEQWWLWRVPRLLVTEPGDPYDGGWPAGWLRMPFPKPDSVRVIT</sequence>
<evidence type="ECO:0000313" key="1">
    <source>
        <dbReference type="EMBL" id="MBP2036053.1"/>
    </source>
</evidence>